<evidence type="ECO:0008006" key="4">
    <source>
        <dbReference type="Google" id="ProtNLM"/>
    </source>
</evidence>
<dbReference type="InParanoid" id="A0A2H3E6Z5"/>
<dbReference type="EMBL" id="KZ293644">
    <property type="protein sequence ID" value="PBL03182.1"/>
    <property type="molecule type" value="Genomic_DNA"/>
</dbReference>
<dbReference type="STRING" id="47427.A0A2H3E6Z5"/>
<accession>A0A2H3E6Z5</accession>
<gene>
    <name evidence="2" type="ORF">ARMGADRAFT_1094064</name>
</gene>
<feature type="non-terminal residue" evidence="2">
    <location>
        <position position="402"/>
    </location>
</feature>
<reference evidence="3" key="1">
    <citation type="journal article" date="2017" name="Nat. Ecol. Evol.">
        <title>Genome expansion and lineage-specific genetic innovations in the forest pathogenic fungi Armillaria.</title>
        <authorList>
            <person name="Sipos G."/>
            <person name="Prasanna A.N."/>
            <person name="Walter M.C."/>
            <person name="O'Connor E."/>
            <person name="Balint B."/>
            <person name="Krizsan K."/>
            <person name="Kiss B."/>
            <person name="Hess J."/>
            <person name="Varga T."/>
            <person name="Slot J."/>
            <person name="Riley R."/>
            <person name="Boka B."/>
            <person name="Rigling D."/>
            <person name="Barry K."/>
            <person name="Lee J."/>
            <person name="Mihaltcheva S."/>
            <person name="LaButti K."/>
            <person name="Lipzen A."/>
            <person name="Waldron R."/>
            <person name="Moloney N.M."/>
            <person name="Sperisen C."/>
            <person name="Kredics L."/>
            <person name="Vagvoelgyi C."/>
            <person name="Patrignani A."/>
            <person name="Fitzpatrick D."/>
            <person name="Nagy I."/>
            <person name="Doyle S."/>
            <person name="Anderson J.B."/>
            <person name="Grigoriev I.V."/>
            <person name="Gueldener U."/>
            <person name="Muensterkoetter M."/>
            <person name="Nagy L.G."/>
        </authorList>
    </citation>
    <scope>NUCLEOTIDE SEQUENCE [LARGE SCALE GENOMIC DNA]</scope>
    <source>
        <strain evidence="3">Ar21-2</strain>
    </source>
</reference>
<organism evidence="2 3">
    <name type="scientific">Armillaria gallica</name>
    <name type="common">Bulbous honey fungus</name>
    <name type="synonym">Armillaria bulbosa</name>
    <dbReference type="NCBI Taxonomy" id="47427"/>
    <lineage>
        <taxon>Eukaryota</taxon>
        <taxon>Fungi</taxon>
        <taxon>Dikarya</taxon>
        <taxon>Basidiomycota</taxon>
        <taxon>Agaricomycotina</taxon>
        <taxon>Agaricomycetes</taxon>
        <taxon>Agaricomycetidae</taxon>
        <taxon>Agaricales</taxon>
        <taxon>Marasmiineae</taxon>
        <taxon>Physalacriaceae</taxon>
        <taxon>Armillaria</taxon>
    </lineage>
</organism>
<evidence type="ECO:0000313" key="2">
    <source>
        <dbReference type="EMBL" id="PBL03182.1"/>
    </source>
</evidence>
<proteinExistence type="predicted"/>
<evidence type="ECO:0000256" key="1">
    <source>
        <dbReference type="SAM" id="MobiDB-lite"/>
    </source>
</evidence>
<sequence>MPSETSFDADVEAIRTTRRARHRDIQMTDTDLRRPVPSMHSAETEEQPLTRREIAQRQRRARERAEAENTVTVHSLQPFTQDVDHDEPMVGYPDRRVHSGRSHTSRDDVFGAVPHLQAQHDDLPPGRRPYRDLLSRHDLGEMSYECPFCHALHWYAERVTRKIGGNIVFGVQCCRKGQVVLPPAREPPLALRQLLEANDAQAKDYRDRMWMYNRAFSFTSLGVNEDHSVNLHRRGPPVFRIQGELYHRSGSLLPSHNQAPSYAQLYIYEPRDSIDHRCHNNHDLRRDTITLLETILRTHHQYALIYRYAAEILEQYGDSSNKTITLRVDPTSDKRTHNLPTADEVAVILPDCSSLSEYRDIILHRRDGPLKRIHSNHPAYAPLQYVLLFPYGENGWHPELRL</sequence>
<dbReference type="PANTHER" id="PTHR45786">
    <property type="entry name" value="DNA BINDING PROTEIN-LIKE"/>
    <property type="match status" value="1"/>
</dbReference>
<dbReference type="OMA" id="RICETHR"/>
<protein>
    <recommendedName>
        <fullName evidence="4">Helitron helicase-like domain-containing protein</fullName>
    </recommendedName>
</protein>
<keyword evidence="3" id="KW-1185">Reference proteome</keyword>
<feature type="region of interest" description="Disordered" evidence="1">
    <location>
        <begin position="26"/>
        <end position="70"/>
    </location>
</feature>
<dbReference type="OrthoDB" id="3366231at2759"/>
<evidence type="ECO:0000313" key="3">
    <source>
        <dbReference type="Proteomes" id="UP000217790"/>
    </source>
</evidence>
<dbReference type="PANTHER" id="PTHR45786:SF74">
    <property type="entry name" value="ATP-DEPENDENT DNA HELICASE"/>
    <property type="match status" value="1"/>
</dbReference>
<name>A0A2H3E6Z5_ARMGA</name>
<dbReference type="Proteomes" id="UP000217790">
    <property type="component" value="Unassembled WGS sequence"/>
</dbReference>
<dbReference type="AlphaFoldDB" id="A0A2H3E6Z5"/>